<comment type="similarity">
    <text evidence="3">Belongs to the ATG2 family.</text>
</comment>
<reference evidence="14" key="1">
    <citation type="journal article" date="2011" name="Nature">
        <title>Genome sequence and analysis of the tuber crop potato.</title>
        <authorList>
            <consortium name="The Potato Genome Sequencing Consortium"/>
        </authorList>
    </citation>
    <scope>NUCLEOTIDE SEQUENCE [LARGE SCALE GENOMIC DNA]</scope>
    <source>
        <strain evidence="14">cv. DM1-3 516 R44</strain>
    </source>
</reference>
<dbReference type="GO" id="GO:0005789">
    <property type="term" value="C:endoplasmic reticulum membrane"/>
    <property type="evidence" value="ECO:0007669"/>
    <property type="project" value="UniProtKB-SubCell"/>
</dbReference>
<dbReference type="HOGENOM" id="CLU_1910329_0_0_1"/>
<keyword evidence="8" id="KW-0445">Lipid transport</keyword>
<dbReference type="PANTHER" id="PTHR13190">
    <property type="entry name" value="AUTOPHAGY-RELATED 2, ISOFORM A"/>
    <property type="match status" value="1"/>
</dbReference>
<comment type="catalytic activity">
    <reaction evidence="10">
        <text>a 1,2-diacyl-sn-glycero-3-phospho-L-serine(in) = a 1,2-diacyl-sn-glycero-3-phospho-L-serine(out)</text>
        <dbReference type="Rhea" id="RHEA:38663"/>
        <dbReference type="ChEBI" id="CHEBI:57262"/>
    </reaction>
</comment>
<evidence type="ECO:0000313" key="14">
    <source>
        <dbReference type="Proteomes" id="UP000011115"/>
    </source>
</evidence>
<reference evidence="13" key="2">
    <citation type="submission" date="2015-06" db="UniProtKB">
        <authorList>
            <consortium name="EnsemblPlants"/>
        </authorList>
    </citation>
    <scope>IDENTIFICATION</scope>
    <source>
        <strain evidence="13">DM1-3 516 R44</strain>
    </source>
</reference>
<keyword evidence="14" id="KW-1185">Reference proteome</keyword>
<evidence type="ECO:0000256" key="12">
    <source>
        <dbReference type="SAM" id="Phobius"/>
    </source>
</evidence>
<evidence type="ECO:0000256" key="10">
    <source>
        <dbReference type="ARBA" id="ARBA00024479"/>
    </source>
</evidence>
<comment type="catalytic activity">
    <reaction evidence="11">
        <text>a 1,2-diacyl-sn-glycero-3-phosphoethanolamine(in) = a 1,2-diacyl-sn-glycero-3-phosphoethanolamine(out)</text>
        <dbReference type="Rhea" id="RHEA:38895"/>
        <dbReference type="ChEBI" id="CHEBI:64612"/>
    </reaction>
</comment>
<dbReference type="EnsemblPlants" id="PGSC0003DMT400066325">
    <property type="protein sequence ID" value="PGSC0003DMT400066325"/>
    <property type="gene ID" value="PGSC0003DMG400025793"/>
</dbReference>
<organism evidence="13 14">
    <name type="scientific">Solanum tuberosum</name>
    <name type="common">Potato</name>
    <dbReference type="NCBI Taxonomy" id="4113"/>
    <lineage>
        <taxon>Eukaryota</taxon>
        <taxon>Viridiplantae</taxon>
        <taxon>Streptophyta</taxon>
        <taxon>Embryophyta</taxon>
        <taxon>Tracheophyta</taxon>
        <taxon>Spermatophyta</taxon>
        <taxon>Magnoliopsida</taxon>
        <taxon>eudicotyledons</taxon>
        <taxon>Gunneridae</taxon>
        <taxon>Pentapetalae</taxon>
        <taxon>asterids</taxon>
        <taxon>lamiids</taxon>
        <taxon>Solanales</taxon>
        <taxon>Solanaceae</taxon>
        <taxon>Solanoideae</taxon>
        <taxon>Solaneae</taxon>
        <taxon>Solanum</taxon>
    </lineage>
</organism>
<evidence type="ECO:0000256" key="8">
    <source>
        <dbReference type="ARBA" id="ARBA00023055"/>
    </source>
</evidence>
<feature type="transmembrane region" description="Helical" evidence="12">
    <location>
        <begin position="112"/>
        <end position="130"/>
    </location>
</feature>
<evidence type="ECO:0000256" key="4">
    <source>
        <dbReference type="ARBA" id="ARBA00018070"/>
    </source>
</evidence>
<dbReference type="Proteomes" id="UP000011115">
    <property type="component" value="Unassembled WGS sequence"/>
</dbReference>
<dbReference type="GO" id="GO:0006869">
    <property type="term" value="P:lipid transport"/>
    <property type="evidence" value="ECO:0007669"/>
    <property type="project" value="UniProtKB-KW"/>
</dbReference>
<keyword evidence="5" id="KW-0813">Transport</keyword>
<dbReference type="PANTHER" id="PTHR13190:SF1">
    <property type="entry name" value="AUTOPHAGY-RELATED 2, ISOFORM A"/>
    <property type="match status" value="1"/>
</dbReference>
<dbReference type="SMR" id="M1CFD7"/>
<evidence type="ECO:0000256" key="11">
    <source>
        <dbReference type="ARBA" id="ARBA00024615"/>
    </source>
</evidence>
<proteinExistence type="inferred from homology"/>
<dbReference type="GO" id="GO:0006914">
    <property type="term" value="P:autophagy"/>
    <property type="evidence" value="ECO:0007669"/>
    <property type="project" value="UniProtKB-KW"/>
</dbReference>
<keyword evidence="12" id="KW-1133">Transmembrane helix</keyword>
<dbReference type="STRING" id="4113.M1CFD7"/>
<evidence type="ECO:0000256" key="5">
    <source>
        <dbReference type="ARBA" id="ARBA00022448"/>
    </source>
</evidence>
<keyword evidence="9 12" id="KW-0472">Membrane</keyword>
<name>M1CFD7_SOLTU</name>
<dbReference type="PaxDb" id="4113-PGSC0003DMT400066325"/>
<accession>M1CFD7</accession>
<evidence type="ECO:0000256" key="1">
    <source>
        <dbReference type="ARBA" id="ARBA00004406"/>
    </source>
</evidence>
<keyword evidence="6" id="KW-0256">Endoplasmic reticulum</keyword>
<dbReference type="InterPro" id="IPR026849">
    <property type="entry name" value="ATG2"/>
</dbReference>
<comment type="subcellular location">
    <subcellularLocation>
        <location evidence="1">Endoplasmic reticulum membrane</location>
        <topology evidence="1">Peripheral membrane protein</topology>
    </subcellularLocation>
    <subcellularLocation>
        <location evidence="2">Preautophagosomal structure membrane</location>
        <topology evidence="2">Peripheral membrane protein</topology>
    </subcellularLocation>
</comment>
<sequence length="133" mass="15855">MWKFARSAEKLFSRWAIKRFCKFWLKKKLGKFILGDIDLDQLDVQARAGIIQLSDLALNVDYLNQKVRACVLRFFIFFLTRLVDKNFSVALLSDSAKSRGWESEFYTKTCRFLYISIYLKEISVVLWVMFVEW</sequence>
<evidence type="ECO:0000256" key="9">
    <source>
        <dbReference type="ARBA" id="ARBA00023136"/>
    </source>
</evidence>
<evidence type="ECO:0000256" key="6">
    <source>
        <dbReference type="ARBA" id="ARBA00022824"/>
    </source>
</evidence>
<dbReference type="eggNOG" id="KOG2993">
    <property type="taxonomic scope" value="Eukaryota"/>
</dbReference>
<dbReference type="InParanoid" id="M1CFD7"/>
<dbReference type="Gramene" id="PGSC0003DMT400066325">
    <property type="protein sequence ID" value="PGSC0003DMT400066325"/>
    <property type="gene ID" value="PGSC0003DMG400025793"/>
</dbReference>
<evidence type="ECO:0000256" key="3">
    <source>
        <dbReference type="ARBA" id="ARBA00009714"/>
    </source>
</evidence>
<dbReference type="AlphaFoldDB" id="M1CFD7"/>
<evidence type="ECO:0000313" key="13">
    <source>
        <dbReference type="EnsemblPlants" id="PGSC0003DMT400066325"/>
    </source>
</evidence>
<dbReference type="GO" id="GO:0034045">
    <property type="term" value="C:phagophore assembly site membrane"/>
    <property type="evidence" value="ECO:0007669"/>
    <property type="project" value="UniProtKB-SubCell"/>
</dbReference>
<protein>
    <recommendedName>
        <fullName evidence="4">Autophagy-related protein 2</fullName>
    </recommendedName>
</protein>
<keyword evidence="7" id="KW-0072">Autophagy</keyword>
<evidence type="ECO:0000256" key="7">
    <source>
        <dbReference type="ARBA" id="ARBA00023006"/>
    </source>
</evidence>
<keyword evidence="12" id="KW-0812">Transmembrane</keyword>
<evidence type="ECO:0000256" key="2">
    <source>
        <dbReference type="ARBA" id="ARBA00004623"/>
    </source>
</evidence>